<organism evidence="9 10">
    <name type="scientific">Paraphoma chrysanthemicola</name>
    <dbReference type="NCBI Taxonomy" id="798071"/>
    <lineage>
        <taxon>Eukaryota</taxon>
        <taxon>Fungi</taxon>
        <taxon>Dikarya</taxon>
        <taxon>Ascomycota</taxon>
        <taxon>Pezizomycotina</taxon>
        <taxon>Dothideomycetes</taxon>
        <taxon>Pleosporomycetidae</taxon>
        <taxon>Pleosporales</taxon>
        <taxon>Pleosporineae</taxon>
        <taxon>Phaeosphaeriaceae</taxon>
        <taxon>Paraphoma</taxon>
    </lineage>
</organism>
<feature type="transmembrane region" description="Helical" evidence="8">
    <location>
        <begin position="41"/>
        <end position="68"/>
    </location>
</feature>
<evidence type="ECO:0000256" key="1">
    <source>
        <dbReference type="ARBA" id="ARBA00004141"/>
    </source>
</evidence>
<dbReference type="PANTHER" id="PTHR19139">
    <property type="entry name" value="AQUAPORIN TRANSPORTER"/>
    <property type="match status" value="1"/>
</dbReference>
<feature type="region of interest" description="Disordered" evidence="7">
    <location>
        <begin position="1"/>
        <end position="31"/>
    </location>
</feature>
<feature type="transmembrane region" description="Helical" evidence="8">
    <location>
        <begin position="240"/>
        <end position="260"/>
    </location>
</feature>
<dbReference type="OrthoDB" id="3222at2759"/>
<keyword evidence="5 8" id="KW-0472">Membrane</keyword>
<protein>
    <submittedName>
        <fullName evidence="9">Aquaporin-like protein</fullName>
    </submittedName>
</protein>
<feature type="transmembrane region" description="Helical" evidence="8">
    <location>
        <begin position="171"/>
        <end position="192"/>
    </location>
</feature>
<reference evidence="9" key="1">
    <citation type="journal article" date="2021" name="Nat. Commun.">
        <title>Genetic determinants of endophytism in the Arabidopsis root mycobiome.</title>
        <authorList>
            <person name="Mesny F."/>
            <person name="Miyauchi S."/>
            <person name="Thiergart T."/>
            <person name="Pickel B."/>
            <person name="Atanasova L."/>
            <person name="Karlsson M."/>
            <person name="Huettel B."/>
            <person name="Barry K.W."/>
            <person name="Haridas S."/>
            <person name="Chen C."/>
            <person name="Bauer D."/>
            <person name="Andreopoulos W."/>
            <person name="Pangilinan J."/>
            <person name="LaButti K."/>
            <person name="Riley R."/>
            <person name="Lipzen A."/>
            <person name="Clum A."/>
            <person name="Drula E."/>
            <person name="Henrissat B."/>
            <person name="Kohler A."/>
            <person name="Grigoriev I.V."/>
            <person name="Martin F.M."/>
            <person name="Hacquard S."/>
        </authorList>
    </citation>
    <scope>NUCLEOTIDE SEQUENCE</scope>
    <source>
        <strain evidence="9">MPI-SDFR-AT-0120</strain>
    </source>
</reference>
<evidence type="ECO:0000313" key="9">
    <source>
        <dbReference type="EMBL" id="KAH7094283.1"/>
    </source>
</evidence>
<comment type="subcellular location">
    <subcellularLocation>
        <location evidence="1">Membrane</location>
        <topology evidence="1">Multi-pass membrane protein</topology>
    </subcellularLocation>
</comment>
<dbReference type="InterPro" id="IPR000425">
    <property type="entry name" value="MIP"/>
</dbReference>
<keyword evidence="3 6" id="KW-0812">Transmembrane</keyword>
<dbReference type="Proteomes" id="UP000813461">
    <property type="component" value="Unassembled WGS sequence"/>
</dbReference>
<accession>A0A8K0W3V7</accession>
<dbReference type="AlphaFoldDB" id="A0A8K0W3V7"/>
<dbReference type="GO" id="GO:0005886">
    <property type="term" value="C:plasma membrane"/>
    <property type="evidence" value="ECO:0007669"/>
    <property type="project" value="TreeGrafter"/>
</dbReference>
<evidence type="ECO:0000256" key="5">
    <source>
        <dbReference type="ARBA" id="ARBA00023136"/>
    </source>
</evidence>
<dbReference type="PANTHER" id="PTHR19139:SF199">
    <property type="entry name" value="MIP17260P"/>
    <property type="match status" value="1"/>
</dbReference>
<name>A0A8K0W3V7_9PLEO</name>
<feature type="transmembrane region" description="Helical" evidence="8">
    <location>
        <begin position="199"/>
        <end position="220"/>
    </location>
</feature>
<proteinExistence type="inferred from homology"/>
<feature type="transmembrane region" description="Helical" evidence="8">
    <location>
        <begin position="137"/>
        <end position="165"/>
    </location>
</feature>
<dbReference type="PRINTS" id="PR00783">
    <property type="entry name" value="MINTRINSICP"/>
</dbReference>
<evidence type="ECO:0000256" key="7">
    <source>
        <dbReference type="SAM" id="MobiDB-lite"/>
    </source>
</evidence>
<dbReference type="InterPro" id="IPR023271">
    <property type="entry name" value="Aquaporin-like"/>
</dbReference>
<dbReference type="EMBL" id="JAGMVJ010000001">
    <property type="protein sequence ID" value="KAH7094283.1"/>
    <property type="molecule type" value="Genomic_DNA"/>
</dbReference>
<keyword evidence="4 8" id="KW-1133">Transmembrane helix</keyword>
<dbReference type="InterPro" id="IPR034294">
    <property type="entry name" value="Aquaporin_transptr"/>
</dbReference>
<keyword evidence="6" id="KW-0813">Transport</keyword>
<evidence type="ECO:0000256" key="6">
    <source>
        <dbReference type="RuleBase" id="RU000477"/>
    </source>
</evidence>
<evidence type="ECO:0000256" key="3">
    <source>
        <dbReference type="ARBA" id="ARBA00022692"/>
    </source>
</evidence>
<dbReference type="Gene3D" id="1.20.1080.10">
    <property type="entry name" value="Glycerol uptake facilitator protein"/>
    <property type="match status" value="1"/>
</dbReference>
<dbReference type="Pfam" id="PF00230">
    <property type="entry name" value="MIP"/>
    <property type="match status" value="1"/>
</dbReference>
<evidence type="ECO:0000256" key="8">
    <source>
        <dbReference type="SAM" id="Phobius"/>
    </source>
</evidence>
<comment type="caution">
    <text evidence="9">The sequence shown here is derived from an EMBL/GenBank/DDBJ whole genome shotgun (WGS) entry which is preliminary data.</text>
</comment>
<keyword evidence="10" id="KW-1185">Reference proteome</keyword>
<comment type="similarity">
    <text evidence="2 6">Belongs to the MIP/aquaporin (TC 1.A.8) family.</text>
</comment>
<sequence length="268" mass="28614">MSEKSITGHNHAEGLPTHEPSASPAPQRRNPRLNHTVRTELAAFLGEFIGTFMFLSLAFTGTQIALNAAKVQKLTSSDETTLPDVGKLLYIAFAFGVSLAINVAIFADISGGKFNPAVTSALFITGKIHWHRAIQTIIAQLIAGMAASGFVSALLPGPLIIATTLDPSISIARGLFLEAFVTSMLILTILMLEGGPAKPMYIGMALFVAELCSVFFTGGSLNPARSFGPCVVVGFTGYHWIYWLGPLLGSGVASGAYWLIEFVRREQL</sequence>
<feature type="transmembrane region" description="Helical" evidence="8">
    <location>
        <begin position="88"/>
        <end position="107"/>
    </location>
</feature>
<gene>
    <name evidence="9" type="ORF">FB567DRAFT_555970</name>
</gene>
<evidence type="ECO:0000313" key="10">
    <source>
        <dbReference type="Proteomes" id="UP000813461"/>
    </source>
</evidence>
<evidence type="ECO:0000256" key="2">
    <source>
        <dbReference type="ARBA" id="ARBA00006175"/>
    </source>
</evidence>
<evidence type="ECO:0000256" key="4">
    <source>
        <dbReference type="ARBA" id="ARBA00022989"/>
    </source>
</evidence>
<dbReference type="GO" id="GO:0015250">
    <property type="term" value="F:water channel activity"/>
    <property type="evidence" value="ECO:0007669"/>
    <property type="project" value="TreeGrafter"/>
</dbReference>
<dbReference type="SUPFAM" id="SSF81338">
    <property type="entry name" value="Aquaporin-like"/>
    <property type="match status" value="1"/>
</dbReference>